<dbReference type="EMBL" id="MU394340">
    <property type="protein sequence ID" value="KAI6084252.1"/>
    <property type="molecule type" value="Genomic_DNA"/>
</dbReference>
<protein>
    <submittedName>
        <fullName evidence="1">Histidine phosphatase superfamily</fullName>
    </submittedName>
</protein>
<keyword evidence="2" id="KW-1185">Reference proteome</keyword>
<comment type="caution">
    <text evidence="1">The sequence shown here is derived from an EMBL/GenBank/DDBJ whole genome shotgun (WGS) entry which is preliminary data.</text>
</comment>
<organism evidence="1 2">
    <name type="scientific">Hypoxylon rubiginosum</name>
    <dbReference type="NCBI Taxonomy" id="110542"/>
    <lineage>
        <taxon>Eukaryota</taxon>
        <taxon>Fungi</taxon>
        <taxon>Dikarya</taxon>
        <taxon>Ascomycota</taxon>
        <taxon>Pezizomycotina</taxon>
        <taxon>Sordariomycetes</taxon>
        <taxon>Xylariomycetidae</taxon>
        <taxon>Xylariales</taxon>
        <taxon>Hypoxylaceae</taxon>
        <taxon>Hypoxylon</taxon>
    </lineage>
</organism>
<reference evidence="1 2" key="1">
    <citation type="journal article" date="2022" name="New Phytol.">
        <title>Ecological generalism drives hyperdiversity of secondary metabolite gene clusters in xylarialean endophytes.</title>
        <authorList>
            <person name="Franco M.E.E."/>
            <person name="Wisecaver J.H."/>
            <person name="Arnold A.E."/>
            <person name="Ju Y.M."/>
            <person name="Slot J.C."/>
            <person name="Ahrendt S."/>
            <person name="Moore L.P."/>
            <person name="Eastman K.E."/>
            <person name="Scott K."/>
            <person name="Konkel Z."/>
            <person name="Mondo S.J."/>
            <person name="Kuo A."/>
            <person name="Hayes R.D."/>
            <person name="Haridas S."/>
            <person name="Andreopoulos B."/>
            <person name="Riley R."/>
            <person name="LaButti K."/>
            <person name="Pangilinan J."/>
            <person name="Lipzen A."/>
            <person name="Amirebrahimi M."/>
            <person name="Yan J."/>
            <person name="Adam C."/>
            <person name="Keymanesh K."/>
            <person name="Ng V."/>
            <person name="Louie K."/>
            <person name="Northen T."/>
            <person name="Drula E."/>
            <person name="Henrissat B."/>
            <person name="Hsieh H.M."/>
            <person name="Youens-Clark K."/>
            <person name="Lutzoni F."/>
            <person name="Miadlikowska J."/>
            <person name="Eastwood D.C."/>
            <person name="Hamelin R.C."/>
            <person name="Grigoriev I.V."/>
            <person name="U'Ren J.M."/>
        </authorList>
    </citation>
    <scope>NUCLEOTIDE SEQUENCE [LARGE SCALE GENOMIC DNA]</scope>
    <source>
        <strain evidence="1 2">ER1909</strain>
    </source>
</reference>
<dbReference type="Proteomes" id="UP001497680">
    <property type="component" value="Unassembled WGS sequence"/>
</dbReference>
<accession>A0ACC0CVA3</accession>
<proteinExistence type="predicted"/>
<gene>
    <name evidence="1" type="ORF">F4821DRAFT_262176</name>
</gene>
<name>A0ACC0CVA3_9PEZI</name>
<sequence>MATIHVFRHAEAMHNVDTAFRDERDPGLSAKGIQDSKNLADEIHMPVVNVFSSPLRRAIQTSRYVFPEKQIIPLPQITEAGSSASGFGSPREALIREFGRRINANYLPGTYANLDPDSPFAYDLPKIEARFAQARKFLASQAAAAGPGANIAVITHGQSCHFLTEDWEGPVPGEWRADWDGNLKYRSYTIDSSTGDWYETVASRLRRKCPPYPVPGDQAVQEETRKFLCNRIIERTQEVRKLYDKYRVPKAVSN</sequence>
<evidence type="ECO:0000313" key="1">
    <source>
        <dbReference type="EMBL" id="KAI6084252.1"/>
    </source>
</evidence>
<evidence type="ECO:0000313" key="2">
    <source>
        <dbReference type="Proteomes" id="UP001497680"/>
    </source>
</evidence>